<protein>
    <submittedName>
        <fullName evidence="2">Uncharacterized protein</fullName>
    </submittedName>
</protein>
<dbReference type="Proteomes" id="UP001249851">
    <property type="component" value="Unassembled WGS sequence"/>
</dbReference>
<accession>A0AAD9Q456</accession>
<name>A0AAD9Q456_ACRCE</name>
<evidence type="ECO:0000256" key="1">
    <source>
        <dbReference type="SAM" id="MobiDB-lite"/>
    </source>
</evidence>
<evidence type="ECO:0000313" key="3">
    <source>
        <dbReference type="Proteomes" id="UP001249851"/>
    </source>
</evidence>
<dbReference type="AlphaFoldDB" id="A0AAD9Q456"/>
<evidence type="ECO:0000313" key="2">
    <source>
        <dbReference type="EMBL" id="KAK2554016.1"/>
    </source>
</evidence>
<organism evidence="2 3">
    <name type="scientific">Acropora cervicornis</name>
    <name type="common">Staghorn coral</name>
    <dbReference type="NCBI Taxonomy" id="6130"/>
    <lineage>
        <taxon>Eukaryota</taxon>
        <taxon>Metazoa</taxon>
        <taxon>Cnidaria</taxon>
        <taxon>Anthozoa</taxon>
        <taxon>Hexacorallia</taxon>
        <taxon>Scleractinia</taxon>
        <taxon>Astrocoeniina</taxon>
        <taxon>Acroporidae</taxon>
        <taxon>Acropora</taxon>
    </lineage>
</organism>
<dbReference type="EMBL" id="JARQWQ010000072">
    <property type="protein sequence ID" value="KAK2554016.1"/>
    <property type="molecule type" value="Genomic_DNA"/>
</dbReference>
<feature type="compositionally biased region" description="Low complexity" evidence="1">
    <location>
        <begin position="180"/>
        <end position="214"/>
    </location>
</feature>
<sequence>MEDVDRCRSRHPPSPMRVTSSALDPRRHWYVVTKDLCGSMPKEFAKGEVFRHFPDEIQSVDPRHLKPASGEGDLNRQPSYLFVVSSFGLCAGLLRQREFAEGGFVRSAKFSPVVNALNGIKLDSDLSCSFSGKGFTVNPNAQSASEIELMKTKIARLEWEIKELVRNSGSLNSYLPTSPPLAASTPSNDGKSNSSSSIASNSSNSSNSSSSNSSFIEETLSSPLGPITKKRRVAYYCKNVTEQLDGVLEKYHETLACVLGNSFIYGDEEERGRVSGTLSEIVDLVVEAKGSKKALAELLSPETHQNLLQSLRVPDWVLLYFKLQVRLPDAAWQTMLNLTQLGRSGVGNF</sequence>
<gene>
    <name evidence="2" type="ORF">P5673_024352</name>
</gene>
<reference evidence="2" key="1">
    <citation type="journal article" date="2023" name="G3 (Bethesda)">
        <title>Whole genome assembly and annotation of the endangered Caribbean coral Acropora cervicornis.</title>
        <authorList>
            <person name="Selwyn J.D."/>
            <person name="Vollmer S.V."/>
        </authorList>
    </citation>
    <scope>NUCLEOTIDE SEQUENCE</scope>
    <source>
        <strain evidence="2">K2</strain>
    </source>
</reference>
<proteinExistence type="predicted"/>
<comment type="caution">
    <text evidence="2">The sequence shown here is derived from an EMBL/GenBank/DDBJ whole genome shotgun (WGS) entry which is preliminary data.</text>
</comment>
<feature type="region of interest" description="Disordered" evidence="1">
    <location>
        <begin position="1"/>
        <end position="20"/>
    </location>
</feature>
<keyword evidence="3" id="KW-1185">Reference proteome</keyword>
<reference evidence="2" key="2">
    <citation type="journal article" date="2023" name="Science">
        <title>Genomic signatures of disease resistance in endangered staghorn corals.</title>
        <authorList>
            <person name="Vollmer S.V."/>
            <person name="Selwyn J.D."/>
            <person name="Despard B.A."/>
            <person name="Roesel C.L."/>
        </authorList>
    </citation>
    <scope>NUCLEOTIDE SEQUENCE</scope>
    <source>
        <strain evidence="2">K2</strain>
    </source>
</reference>
<feature type="region of interest" description="Disordered" evidence="1">
    <location>
        <begin position="176"/>
        <end position="219"/>
    </location>
</feature>